<evidence type="ECO:0000256" key="3">
    <source>
        <dbReference type="ARBA" id="ARBA00011245"/>
    </source>
</evidence>
<dbReference type="CDD" id="cd16326">
    <property type="entry name" value="LolB"/>
    <property type="match status" value="1"/>
</dbReference>
<evidence type="ECO:0000313" key="16">
    <source>
        <dbReference type="Proteomes" id="UP000288953"/>
    </source>
</evidence>
<evidence type="ECO:0000256" key="13">
    <source>
        <dbReference type="HAMAP-Rule" id="MF_00233"/>
    </source>
</evidence>
<evidence type="ECO:0000256" key="14">
    <source>
        <dbReference type="SAM" id="SignalP"/>
    </source>
</evidence>
<sequence>MLLRQIIAFSLITLLVGCASHNALKYGTGADNQTQWKQHKDQLSNINYWQIDGKIGVHTPKASGSGTLSWLQRQDYYDIRLSGPLSLGTSHLTGRNGHESLAITNNGYLATVSLETLLEQQTGWKLPVSNLVWWIRGLPAPDSNSRIHLNGDSRPAMIEQDGWQIEYRSYVKQNGYLLPERIQLHSTDLNVKLVIKEWQPHKVK</sequence>
<dbReference type="NCBIfam" id="TIGR00548">
    <property type="entry name" value="lolB"/>
    <property type="match status" value="1"/>
</dbReference>
<keyword evidence="8 13" id="KW-0472">Membrane</keyword>
<comment type="subcellular location">
    <subcellularLocation>
        <location evidence="1 13">Cell outer membrane</location>
        <topology evidence="1 13">Lipid-anchor</topology>
    </subcellularLocation>
</comment>
<evidence type="ECO:0000313" key="15">
    <source>
        <dbReference type="EMBL" id="QAX81752.1"/>
    </source>
</evidence>
<evidence type="ECO:0000256" key="10">
    <source>
        <dbReference type="ARBA" id="ARBA00023186"/>
    </source>
</evidence>
<keyword evidence="7 13" id="KW-0653">Protein transport</keyword>
<gene>
    <name evidence="13 15" type="primary">lolB</name>
    <name evidence="15" type="ORF">C3B55_00406</name>
</gene>
<evidence type="ECO:0000256" key="2">
    <source>
        <dbReference type="ARBA" id="ARBA00009696"/>
    </source>
</evidence>
<comment type="subunit">
    <text evidence="3 13">Monomer.</text>
</comment>
<proteinExistence type="inferred from homology"/>
<keyword evidence="9 13" id="KW-0564">Palmitate</keyword>
<dbReference type="Pfam" id="PF03550">
    <property type="entry name" value="LolB"/>
    <property type="match status" value="1"/>
</dbReference>
<keyword evidence="5 13" id="KW-0813">Transport</keyword>
<comment type="function">
    <text evidence="13">Plays a critical role in the incorporation of lipoproteins in the outer membrane after they are released by the LolA protein.</text>
</comment>
<dbReference type="RefSeq" id="WP_129210949.1">
    <property type="nucleotide sequence ID" value="NZ_CP026512.1"/>
</dbReference>
<accession>A0ABX5R7Y8</accession>
<keyword evidence="6 13" id="KW-0732">Signal</keyword>
<evidence type="ECO:0000256" key="5">
    <source>
        <dbReference type="ARBA" id="ARBA00022448"/>
    </source>
</evidence>
<dbReference type="InterPro" id="IPR029046">
    <property type="entry name" value="LolA/LolB/LppX"/>
</dbReference>
<dbReference type="PROSITE" id="PS51257">
    <property type="entry name" value="PROKAR_LIPOPROTEIN"/>
    <property type="match status" value="1"/>
</dbReference>
<reference evidence="15 16" key="1">
    <citation type="journal article" date="2018" name="Genome Biol. Evol.">
        <title>Partnering With a Pest: Genomes of Hemlock Woolly Adelgid Symbionts Reveal Atypical Nutritional Provisioning Patterns in Dual-Obligate Bacteria.</title>
        <authorList>
            <person name="Weglarz K.M."/>
            <person name="Havill N.P."/>
            <person name="Burke G.R."/>
            <person name="von Dohlen C.D."/>
        </authorList>
    </citation>
    <scope>NUCLEOTIDE SEQUENCE [LARGE SCALE GENOMIC DNA]</scope>
    <source>
        <strain evidence="15 16">HWA_ENA</strain>
    </source>
</reference>
<keyword evidence="16" id="KW-1185">Reference proteome</keyword>
<keyword evidence="11 13" id="KW-0998">Cell outer membrane</keyword>
<name>A0ABX5R7Y8_9PSED</name>
<dbReference type="HAMAP" id="MF_00233">
    <property type="entry name" value="LolB"/>
    <property type="match status" value="1"/>
</dbReference>
<keyword evidence="12 13" id="KW-0449">Lipoprotein</keyword>
<evidence type="ECO:0000256" key="4">
    <source>
        <dbReference type="ARBA" id="ARBA00016202"/>
    </source>
</evidence>
<feature type="chain" id="PRO_5045855154" description="Outer-membrane lipoprotein LolB" evidence="14">
    <location>
        <begin position="26"/>
        <end position="204"/>
    </location>
</feature>
<keyword evidence="10 13" id="KW-0143">Chaperone</keyword>
<dbReference type="EMBL" id="CP026512">
    <property type="protein sequence ID" value="QAX81752.1"/>
    <property type="molecule type" value="Genomic_DNA"/>
</dbReference>
<comment type="similarity">
    <text evidence="2 13">Belongs to the LolB family.</text>
</comment>
<evidence type="ECO:0000256" key="1">
    <source>
        <dbReference type="ARBA" id="ARBA00004459"/>
    </source>
</evidence>
<evidence type="ECO:0000256" key="8">
    <source>
        <dbReference type="ARBA" id="ARBA00023136"/>
    </source>
</evidence>
<evidence type="ECO:0000256" key="7">
    <source>
        <dbReference type="ARBA" id="ARBA00022927"/>
    </source>
</evidence>
<dbReference type="InterPro" id="IPR004565">
    <property type="entry name" value="OM_lipoprot_LolB"/>
</dbReference>
<organism evidence="15 16">
    <name type="scientific">Candidatus Pseudomonas adelgestsugas</name>
    <dbReference type="NCBI Taxonomy" id="1302376"/>
    <lineage>
        <taxon>Bacteria</taxon>
        <taxon>Pseudomonadati</taxon>
        <taxon>Pseudomonadota</taxon>
        <taxon>Gammaproteobacteria</taxon>
        <taxon>Pseudomonadales</taxon>
        <taxon>Pseudomonadaceae</taxon>
        <taxon>Pseudomonas</taxon>
    </lineage>
</organism>
<dbReference type="Gene3D" id="2.50.20.10">
    <property type="entry name" value="Lipoprotein localisation LolA/LolB/LppX"/>
    <property type="match status" value="1"/>
</dbReference>
<evidence type="ECO:0000256" key="11">
    <source>
        <dbReference type="ARBA" id="ARBA00023237"/>
    </source>
</evidence>
<evidence type="ECO:0000256" key="12">
    <source>
        <dbReference type="ARBA" id="ARBA00023288"/>
    </source>
</evidence>
<feature type="signal peptide" evidence="14">
    <location>
        <begin position="1"/>
        <end position="25"/>
    </location>
</feature>
<dbReference type="Proteomes" id="UP000288953">
    <property type="component" value="Chromosome"/>
</dbReference>
<protein>
    <recommendedName>
        <fullName evidence="4 13">Outer-membrane lipoprotein LolB</fullName>
    </recommendedName>
</protein>
<evidence type="ECO:0000256" key="9">
    <source>
        <dbReference type="ARBA" id="ARBA00023139"/>
    </source>
</evidence>
<evidence type="ECO:0000256" key="6">
    <source>
        <dbReference type="ARBA" id="ARBA00022729"/>
    </source>
</evidence>
<dbReference type="SUPFAM" id="SSF89392">
    <property type="entry name" value="Prokaryotic lipoproteins and lipoprotein localization factors"/>
    <property type="match status" value="1"/>
</dbReference>